<dbReference type="RefSeq" id="WP_313769660.1">
    <property type="nucleotide sequence ID" value="NZ_JBFDTB010000015.1"/>
</dbReference>
<dbReference type="PANTHER" id="PTHR30204">
    <property type="entry name" value="REDOX-CYCLING DRUG-SENSING TRANSCRIPTIONAL ACTIVATOR SOXR"/>
    <property type="match status" value="1"/>
</dbReference>
<name>A0ABV3MDU5_9ENTE</name>
<gene>
    <name evidence="5" type="ORF">AB1I55_10170</name>
</gene>
<dbReference type="InterPro" id="IPR047057">
    <property type="entry name" value="MerR_fam"/>
</dbReference>
<feature type="domain" description="HTH merR-type" evidence="4">
    <location>
        <begin position="20"/>
        <end position="87"/>
    </location>
</feature>
<dbReference type="PROSITE" id="PS50937">
    <property type="entry name" value="HTH_MERR_2"/>
    <property type="match status" value="1"/>
</dbReference>
<evidence type="ECO:0000259" key="4">
    <source>
        <dbReference type="PROSITE" id="PS50937"/>
    </source>
</evidence>
<keyword evidence="1" id="KW-0805">Transcription regulation</keyword>
<dbReference type="InterPro" id="IPR000551">
    <property type="entry name" value="MerR-type_HTH_dom"/>
</dbReference>
<evidence type="ECO:0000256" key="2">
    <source>
        <dbReference type="ARBA" id="ARBA00023125"/>
    </source>
</evidence>
<evidence type="ECO:0000256" key="3">
    <source>
        <dbReference type="ARBA" id="ARBA00023163"/>
    </source>
</evidence>
<dbReference type="SUPFAM" id="SSF46955">
    <property type="entry name" value="Putative DNA-binding domain"/>
    <property type="match status" value="1"/>
</dbReference>
<accession>A0ABV3MDU5</accession>
<dbReference type="InterPro" id="IPR009061">
    <property type="entry name" value="DNA-bd_dom_put_sf"/>
</dbReference>
<proteinExistence type="predicted"/>
<sequence>MYLYKLQKRGGIVISNKKRTITEIANLFNIEPSTIRFWEKKQLISLSRDEENNYRYFDAHSILQLVDITFFRNLEIPITDLTLHLNGDLDQRNQILNNTLITVDNWIKQLNAVSKVLNTRIKDIAHINHCLNGEKNLNLEFPFSKFEPLDLYKKEHISSLLNNPTNFLLLFTGDHFDTITEEIGIIDIPNNTIPKDLLAESSEIYFGGALTVDRYDYSENNLNQLLDDIQDSADYSSVVAQYIVGGLENNRPIDYYFFWLL</sequence>
<reference evidence="5 6" key="1">
    <citation type="submission" date="2024-05" db="EMBL/GenBank/DDBJ databases">
        <title>Human gut microbiome strain richness.</title>
        <authorList>
            <person name="Chen-Liaw A."/>
        </authorList>
    </citation>
    <scope>NUCLEOTIDE SEQUENCE [LARGE SCALE GENOMIC DNA]</scope>
    <source>
        <strain evidence="5 6">J1100102st1_G3_J1100102_180507</strain>
    </source>
</reference>
<evidence type="ECO:0000256" key="1">
    <source>
        <dbReference type="ARBA" id="ARBA00023015"/>
    </source>
</evidence>
<dbReference type="SMART" id="SM00422">
    <property type="entry name" value="HTH_MERR"/>
    <property type="match status" value="1"/>
</dbReference>
<dbReference type="CDD" id="cd00592">
    <property type="entry name" value="HTH_MerR-like"/>
    <property type="match status" value="1"/>
</dbReference>
<dbReference type="EMBL" id="JBFDTB010000015">
    <property type="protein sequence ID" value="MEW3466457.1"/>
    <property type="molecule type" value="Genomic_DNA"/>
</dbReference>
<dbReference type="Gene3D" id="1.10.1660.10">
    <property type="match status" value="1"/>
</dbReference>
<protein>
    <submittedName>
        <fullName evidence="5">MerR family transcriptional regulator</fullName>
    </submittedName>
</protein>
<dbReference type="Pfam" id="PF13411">
    <property type="entry name" value="MerR_1"/>
    <property type="match status" value="1"/>
</dbReference>
<organism evidence="5 6">
    <name type="scientific">Enterococcus entomosocium</name>
    <dbReference type="NCBI Taxonomy" id="3034352"/>
    <lineage>
        <taxon>Bacteria</taxon>
        <taxon>Bacillati</taxon>
        <taxon>Bacillota</taxon>
        <taxon>Bacilli</taxon>
        <taxon>Lactobacillales</taxon>
        <taxon>Enterococcaceae</taxon>
        <taxon>Enterococcus</taxon>
    </lineage>
</organism>
<keyword evidence="3" id="KW-0804">Transcription</keyword>
<keyword evidence="2" id="KW-0238">DNA-binding</keyword>
<dbReference type="Proteomes" id="UP001554047">
    <property type="component" value="Unassembled WGS sequence"/>
</dbReference>
<evidence type="ECO:0000313" key="5">
    <source>
        <dbReference type="EMBL" id="MEW3466457.1"/>
    </source>
</evidence>
<keyword evidence="6" id="KW-1185">Reference proteome</keyword>
<comment type="caution">
    <text evidence="5">The sequence shown here is derived from an EMBL/GenBank/DDBJ whole genome shotgun (WGS) entry which is preliminary data.</text>
</comment>
<dbReference type="PANTHER" id="PTHR30204:SF94">
    <property type="entry name" value="HEAVY METAL-DEPENDENT TRANSCRIPTIONAL REGULATOR HI_0293-RELATED"/>
    <property type="match status" value="1"/>
</dbReference>
<evidence type="ECO:0000313" key="6">
    <source>
        <dbReference type="Proteomes" id="UP001554047"/>
    </source>
</evidence>